<evidence type="ECO:0000313" key="3">
    <source>
        <dbReference type="Proteomes" id="UP001153636"/>
    </source>
</evidence>
<evidence type="ECO:0000259" key="1">
    <source>
        <dbReference type="PROSITE" id="PS51465"/>
    </source>
</evidence>
<gene>
    <name evidence="2" type="ORF">PSYICH_LOCUS15267</name>
</gene>
<dbReference type="InterPro" id="IPR002350">
    <property type="entry name" value="Kazal_dom"/>
</dbReference>
<feature type="domain" description="Kazal-like" evidence="1">
    <location>
        <begin position="374"/>
        <end position="423"/>
    </location>
</feature>
<name>A0A9P0DAC5_9CUCU</name>
<feature type="domain" description="Kazal-like" evidence="1">
    <location>
        <begin position="165"/>
        <end position="218"/>
    </location>
</feature>
<organism evidence="2 3">
    <name type="scientific">Psylliodes chrysocephalus</name>
    <dbReference type="NCBI Taxonomy" id="3402493"/>
    <lineage>
        <taxon>Eukaryota</taxon>
        <taxon>Metazoa</taxon>
        <taxon>Ecdysozoa</taxon>
        <taxon>Arthropoda</taxon>
        <taxon>Hexapoda</taxon>
        <taxon>Insecta</taxon>
        <taxon>Pterygota</taxon>
        <taxon>Neoptera</taxon>
        <taxon>Endopterygota</taxon>
        <taxon>Coleoptera</taxon>
        <taxon>Polyphaga</taxon>
        <taxon>Cucujiformia</taxon>
        <taxon>Chrysomeloidea</taxon>
        <taxon>Chrysomelidae</taxon>
        <taxon>Galerucinae</taxon>
        <taxon>Alticini</taxon>
        <taxon>Psylliodes</taxon>
    </lineage>
</organism>
<dbReference type="EMBL" id="OV651821">
    <property type="protein sequence ID" value="CAH1115291.1"/>
    <property type="molecule type" value="Genomic_DNA"/>
</dbReference>
<feature type="domain" description="Kazal-like" evidence="1">
    <location>
        <begin position="115"/>
        <end position="164"/>
    </location>
</feature>
<dbReference type="AlphaFoldDB" id="A0A9P0DAC5"/>
<dbReference type="PANTHER" id="PTHR21131:SF0">
    <property type="entry name" value="GEO10195P1-RELATED"/>
    <property type="match status" value="1"/>
</dbReference>
<dbReference type="InterPro" id="IPR053265">
    <property type="entry name" value="Serpin"/>
</dbReference>
<protein>
    <recommendedName>
        <fullName evidence="1">Kazal-like domain-containing protein</fullName>
    </recommendedName>
</protein>
<evidence type="ECO:0000313" key="2">
    <source>
        <dbReference type="EMBL" id="CAH1115291.1"/>
    </source>
</evidence>
<dbReference type="PROSITE" id="PS00282">
    <property type="entry name" value="KAZAL_1"/>
    <property type="match status" value="5"/>
</dbReference>
<dbReference type="OrthoDB" id="126772at2759"/>
<dbReference type="SUPFAM" id="SSF100895">
    <property type="entry name" value="Kazal-type serine protease inhibitors"/>
    <property type="match status" value="7"/>
</dbReference>
<dbReference type="Gene3D" id="3.30.60.30">
    <property type="match status" value="7"/>
</dbReference>
<feature type="domain" description="Kazal-like" evidence="1">
    <location>
        <begin position="246"/>
        <end position="295"/>
    </location>
</feature>
<dbReference type="Pfam" id="PF00050">
    <property type="entry name" value="Kazal_1"/>
    <property type="match status" value="6"/>
</dbReference>
<dbReference type="GO" id="GO:0005615">
    <property type="term" value="C:extracellular space"/>
    <property type="evidence" value="ECO:0007669"/>
    <property type="project" value="TreeGrafter"/>
</dbReference>
<dbReference type="PROSITE" id="PS51465">
    <property type="entry name" value="KAZAL_2"/>
    <property type="match status" value="7"/>
</dbReference>
<proteinExistence type="predicted"/>
<sequence length="568" mass="64480">MCYLRCHQDVDPNLRPTKKSLCKNKPITQGKFEIIDEDPFMPDSSESDEYDEENNSTCKCPDVAEPVCGSDGKIYGSLCFLRCKQNHDHNLKFAKMSECELGSKTHDKHTHNSNGHKHRRCACTNQKKLVCGNDGKIYKNSCKMRCLLQEDSKLDTPKRSACEYKIEYDTSSDPCVCPKIGPRVCGSDNRTYPNECFLNCLRKYDYKLFIVDQAPCKEVELPQKTPSKTENPMKQYLDITSRLLVKVIPLDCICPNIYRPVCGSDHHTYKNVCSLKCHRQLKKNVVIVAYRACEHENRKHRNIRKNRKSEEALSDDRKESYQWFMPIFKTLSHVLAEHLLEKVLFSKKEPPQKGTSDITGTDVSTPRPSNVLAKPQFLNCVCNKIIDPVCGSDGITYVNKCVLACNQLENPTLSLVVFAPCNVNIAPKVVSPVPQASDRLPKLQYKNCVCSNILKPVCASDGKTYTNICLLACHQVYNPSLQVISYGTCENQFLPPTPPVNSIVFSDGRVLKCKCTTQIQPVCGTDKKTYPNFCFFLCSQEHFPGLRLFSQTPCALNKMRRKFRMTVL</sequence>
<accession>A0A9P0DAC5</accession>
<dbReference type="Pfam" id="PF07648">
    <property type="entry name" value="Kazal_2"/>
    <property type="match status" value="1"/>
</dbReference>
<feature type="domain" description="Kazal-like" evidence="1">
    <location>
        <begin position="52"/>
        <end position="101"/>
    </location>
</feature>
<dbReference type="CDD" id="cd00104">
    <property type="entry name" value="KAZAL_FS"/>
    <property type="match status" value="4"/>
</dbReference>
<feature type="domain" description="Kazal-like" evidence="1">
    <location>
        <begin position="442"/>
        <end position="491"/>
    </location>
</feature>
<dbReference type="PANTHER" id="PTHR21131">
    <property type="entry name" value="SERINE-TYPE ENDOPEPTIDASE INHIBITOR"/>
    <property type="match status" value="1"/>
</dbReference>
<reference evidence="2" key="1">
    <citation type="submission" date="2022-01" db="EMBL/GenBank/DDBJ databases">
        <authorList>
            <person name="King R."/>
        </authorList>
    </citation>
    <scope>NUCLEOTIDE SEQUENCE</scope>
</reference>
<dbReference type="SMART" id="SM00280">
    <property type="entry name" value="KAZAL"/>
    <property type="match status" value="7"/>
</dbReference>
<dbReference type="Proteomes" id="UP001153636">
    <property type="component" value="Chromosome 9"/>
</dbReference>
<keyword evidence="3" id="KW-1185">Reference proteome</keyword>
<feature type="domain" description="Kazal-like" evidence="1">
    <location>
        <begin position="507"/>
        <end position="556"/>
    </location>
</feature>
<dbReference type="InterPro" id="IPR036058">
    <property type="entry name" value="Kazal_dom_sf"/>
</dbReference>